<dbReference type="InterPro" id="IPR012337">
    <property type="entry name" value="RNaseH-like_sf"/>
</dbReference>
<name>A0A7D9ECI8_PARCT</name>
<reference evidence="3" key="1">
    <citation type="submission" date="2020-04" db="EMBL/GenBank/DDBJ databases">
        <authorList>
            <person name="Alioto T."/>
            <person name="Alioto T."/>
            <person name="Gomez Garrido J."/>
        </authorList>
    </citation>
    <scope>NUCLEOTIDE SEQUENCE</scope>
    <source>
        <strain evidence="3">A484AB</strain>
    </source>
</reference>
<comment type="caution">
    <text evidence="3">The sequence shown here is derived from an EMBL/GenBank/DDBJ whole genome shotgun (WGS) entry which is preliminary data.</text>
</comment>
<keyword evidence="4" id="KW-1185">Reference proteome</keyword>
<evidence type="ECO:0000256" key="1">
    <source>
        <dbReference type="SAM" id="MobiDB-lite"/>
    </source>
</evidence>
<accession>A0A7D9ECI8</accession>
<feature type="compositionally biased region" description="Polar residues" evidence="1">
    <location>
        <begin position="170"/>
        <end position="194"/>
    </location>
</feature>
<protein>
    <submittedName>
        <fullName evidence="3">Zinc finger 862-like</fullName>
    </submittedName>
</protein>
<feature type="domain" description="DUF4371" evidence="2">
    <location>
        <begin position="380"/>
        <end position="495"/>
    </location>
</feature>
<dbReference type="PANTHER" id="PTHR46880">
    <property type="entry name" value="RAS-ASSOCIATING DOMAIN-CONTAINING PROTEIN"/>
    <property type="match status" value="1"/>
</dbReference>
<evidence type="ECO:0000313" key="4">
    <source>
        <dbReference type="Proteomes" id="UP001152795"/>
    </source>
</evidence>
<feature type="region of interest" description="Disordered" evidence="1">
    <location>
        <begin position="159"/>
        <end position="197"/>
    </location>
</feature>
<gene>
    <name evidence="3" type="ORF">PACLA_8A004041</name>
</gene>
<dbReference type="InterPro" id="IPR025398">
    <property type="entry name" value="DUF4371"/>
</dbReference>
<dbReference type="Proteomes" id="UP001152795">
    <property type="component" value="Unassembled WGS sequence"/>
</dbReference>
<dbReference type="SUPFAM" id="SSF53098">
    <property type="entry name" value="Ribonuclease H-like"/>
    <property type="match status" value="1"/>
</dbReference>
<proteinExistence type="predicted"/>
<dbReference type="EMBL" id="CACRXK020005714">
    <property type="protein sequence ID" value="CAB4007153.1"/>
    <property type="molecule type" value="Genomic_DNA"/>
</dbReference>
<feature type="non-terminal residue" evidence="3">
    <location>
        <position position="661"/>
    </location>
</feature>
<evidence type="ECO:0000313" key="3">
    <source>
        <dbReference type="EMBL" id="CAB4007153.1"/>
    </source>
</evidence>
<dbReference type="OrthoDB" id="5984446at2759"/>
<sequence length="661" mass="74408">YKLNLLASNACIPSLKMMMNVCMKLQRMNAGQNLPYLIICSMHETASEIFILCELTKTPPAPPLCISKCAQFEINYIVVYLQRASSHLSFSFDYASLNQVHSIRLLLRDNPCKKYREKMSFEKVCMSCGNNTFYSCIKKTVPKQNQSTIKDFFAKKPSNSNVITAPDPDQPSTSKTTPSVATKRPLSNNQTEGEVTSKKPKIVTSHFYGVTEEECCLQLAKLIETAFLNHFQGDILPEHIHNYYICKLRNCTDISEEDKTKMKKDNKFQHKWLTDVDIAYCKETGIWTGTVKGHLLQASKGSTTLHGKIAASLEKSKYSSYFVTTQKERENYINSSYLAVFKALYWLAKEEVANAKTVSLLGLLEELGVKEVGAFTTRSESVLRKMVILIANTITEKIVNKIKKSEAFGLLTDEVTDISNVQQLVSFIQFFDDEIGDCVTKFIETADLLESSPNSSPDADAIFSCLVKLLQKHGLDLNELKGFGSDGASVMTGRNRGVAAKFKSLEECKTMINIHCVCHRLALACADTDDELKFIQDFEKTALELWSFFKKSPKRLKIYIKVTLGVRNFDAMSKRQKKKLVRKVKKAVRTRWLSLNASVDSISQEYVGLVHALRSMQEDRNSGSTAKGLLKKIDSVQFLGTLYLLKFVLPHLSALSHTIQA</sequence>
<organism evidence="3 4">
    <name type="scientific">Paramuricea clavata</name>
    <name type="common">Red gorgonian</name>
    <name type="synonym">Violescent sea-whip</name>
    <dbReference type="NCBI Taxonomy" id="317549"/>
    <lineage>
        <taxon>Eukaryota</taxon>
        <taxon>Metazoa</taxon>
        <taxon>Cnidaria</taxon>
        <taxon>Anthozoa</taxon>
        <taxon>Octocorallia</taxon>
        <taxon>Malacalcyonacea</taxon>
        <taxon>Plexauridae</taxon>
        <taxon>Paramuricea</taxon>
    </lineage>
</organism>
<dbReference type="PANTHER" id="PTHR46880:SF5">
    <property type="entry name" value="DUF4371 DOMAIN-CONTAINING PROTEIN"/>
    <property type="match status" value="1"/>
</dbReference>
<dbReference type="Pfam" id="PF14291">
    <property type="entry name" value="DUF4371"/>
    <property type="match status" value="1"/>
</dbReference>
<evidence type="ECO:0000259" key="2">
    <source>
        <dbReference type="Pfam" id="PF14291"/>
    </source>
</evidence>
<dbReference type="AlphaFoldDB" id="A0A7D9ECI8"/>